<sequence>LHQSNHFSCTQGRQQAKGQVATMLRGLLYFVALLHSSVNIHDGPIRIYFSGGTKDIVLNGSDIPARGTILWEWTPHHQQLTTKTLVRMRAKGLEWKAEQVYQVMQNSKTKFHLRNDSLDLTIENVLEAAGLFTCRQTQPEERILKQYEIFAIKVDRDPRYPFLGSDVSLSCTISRLADTVTLQLKSRAPSQQNRMNNTNQIQLNNTVYLILKDSQVDDAEQYACEIQDNGRTVHSVPIELTFSTSDFGRWYTSYWPIFENNSLNLNCRCKLKYNESMWILDIYNHIRIQIISTDNDKRNASISKIQNRVILKHFDGMSFPLQIFPVQFEDAGTYTCTMDTMEAVKIRLITSQVTVVPSCPLTVGDDVELKCSVSHVCNATRLAWMDNDRKVLVKEKHFNLSGEANNSLSLLVPKIGQHSRSWTCLVFNGTMLKFHITHKLAVNEKNQFAFLNYILIFATVVLLLCFIVTVIRCLRMINEPANECQSEHDFGHGISNSESIAEEIHYASVIFQKMSPGHTLNEHSDVQPSEEIRGASDENESSVIYSAIVK</sequence>
<dbReference type="EMBL" id="KC814627">
    <property type="protein sequence ID" value="AGQ17906.1"/>
    <property type="molecule type" value="mRNA"/>
</dbReference>
<keyword evidence="3" id="KW-0472">Membrane</keyword>
<keyword evidence="3" id="KW-0812">Transmembrane</keyword>
<feature type="non-terminal residue" evidence="5">
    <location>
        <position position="1"/>
    </location>
</feature>
<dbReference type="SMART" id="SM00409">
    <property type="entry name" value="IG"/>
    <property type="match status" value="2"/>
</dbReference>
<dbReference type="InterPro" id="IPR013783">
    <property type="entry name" value="Ig-like_fold"/>
</dbReference>
<dbReference type="InterPro" id="IPR013151">
    <property type="entry name" value="Immunoglobulin_dom"/>
</dbReference>
<dbReference type="SUPFAM" id="SSF48726">
    <property type="entry name" value="Immunoglobulin"/>
    <property type="match status" value="3"/>
</dbReference>
<dbReference type="Pfam" id="PF00047">
    <property type="entry name" value="ig"/>
    <property type="match status" value="1"/>
</dbReference>
<dbReference type="Gene3D" id="2.60.40.10">
    <property type="entry name" value="Immunoglobulins"/>
    <property type="match status" value="2"/>
</dbReference>
<feature type="compositionally biased region" description="Basic and acidic residues" evidence="2">
    <location>
        <begin position="520"/>
        <end position="536"/>
    </location>
</feature>
<evidence type="ECO:0000259" key="4">
    <source>
        <dbReference type="PROSITE" id="PS50835"/>
    </source>
</evidence>
<keyword evidence="1" id="KW-0393">Immunoglobulin domain</keyword>
<dbReference type="InterPro" id="IPR003599">
    <property type="entry name" value="Ig_sub"/>
</dbReference>
<evidence type="ECO:0000256" key="1">
    <source>
        <dbReference type="ARBA" id="ARBA00023319"/>
    </source>
</evidence>
<evidence type="ECO:0000256" key="3">
    <source>
        <dbReference type="SAM" id="Phobius"/>
    </source>
</evidence>
<name>V9NIT2_GINCI</name>
<dbReference type="AlphaFoldDB" id="V9NIT2"/>
<evidence type="ECO:0000256" key="2">
    <source>
        <dbReference type="SAM" id="MobiDB-lite"/>
    </source>
</evidence>
<feature type="region of interest" description="Disordered" evidence="2">
    <location>
        <begin position="520"/>
        <end position="539"/>
    </location>
</feature>
<protein>
    <submittedName>
        <fullName evidence="5">CD4/lymphocyte activation 3-like protein</fullName>
    </submittedName>
</protein>
<feature type="domain" description="Ig-like" evidence="4">
    <location>
        <begin position="139"/>
        <end position="241"/>
    </location>
</feature>
<dbReference type="PROSITE" id="PS50835">
    <property type="entry name" value="IG_LIKE"/>
    <property type="match status" value="2"/>
</dbReference>
<evidence type="ECO:0000313" key="5">
    <source>
        <dbReference type="EMBL" id="AGQ17906.1"/>
    </source>
</evidence>
<dbReference type="InterPro" id="IPR036179">
    <property type="entry name" value="Ig-like_dom_sf"/>
</dbReference>
<proteinExistence type="evidence at transcript level"/>
<dbReference type="PANTHER" id="PTHR11422:SF10">
    <property type="entry name" value="IG-LIKE DOMAIN-CONTAINING PROTEIN"/>
    <property type="match status" value="1"/>
</dbReference>
<feature type="domain" description="Ig-like" evidence="4">
    <location>
        <begin position="351"/>
        <end position="437"/>
    </location>
</feature>
<accession>V9NIT2</accession>
<reference evidence="5" key="1">
    <citation type="journal article" date="2014" name="Nature">
        <title>Elephant shark genome provides unique insights into gnathostome evolution.</title>
        <authorList>
            <consortium name="International Elephant Shark Genome Sequencing Consortium"/>
            <person name="Venkatesh B."/>
            <person name="Lee A.P."/>
            <person name="Ravi V."/>
            <person name="Maurya A.K."/>
            <person name="Lian M.M."/>
            <person name="Swann J.B."/>
            <person name="Ohta Y."/>
            <person name="Flajnik M.F."/>
            <person name="Sutoh Y."/>
            <person name="Kasahara M."/>
            <person name="Hoon S."/>
            <person name="Gangu V."/>
            <person name="Roy S.W."/>
            <person name="Irimia M."/>
            <person name="Korzh V."/>
            <person name="Kondrychyn I."/>
            <person name="Lim Z.W."/>
            <person name="Tay B.H."/>
            <person name="Tohari S."/>
            <person name="Kong K.W."/>
            <person name="Ho S."/>
            <person name="Lorente-Galdos B."/>
            <person name="Quilez J."/>
            <person name="Marques-Bonet T."/>
            <person name="Raney B.J."/>
            <person name="Ingham P.W."/>
            <person name="Tay A."/>
            <person name="Hillier L.W."/>
            <person name="Minx P."/>
            <person name="Boehm T."/>
            <person name="Wilson R.K."/>
            <person name="Brenner S."/>
            <person name="Warren W.C."/>
        </authorList>
    </citation>
    <scope>NUCLEOTIDE SEQUENCE</scope>
    <source>
        <tissue evidence="5">Spleen</tissue>
    </source>
</reference>
<feature type="transmembrane region" description="Helical" evidence="3">
    <location>
        <begin position="450"/>
        <end position="471"/>
    </location>
</feature>
<organism evidence="5">
    <name type="scientific">Ginglymostoma cirratum</name>
    <name type="common">Nurse shark</name>
    <name type="synonym">Squalus cirratus</name>
    <dbReference type="NCBI Taxonomy" id="7801"/>
    <lineage>
        <taxon>Eukaryota</taxon>
        <taxon>Metazoa</taxon>
        <taxon>Chordata</taxon>
        <taxon>Craniata</taxon>
        <taxon>Vertebrata</taxon>
        <taxon>Chondrichthyes</taxon>
        <taxon>Elasmobranchii</taxon>
        <taxon>Galeomorphii</taxon>
        <taxon>Galeoidea</taxon>
        <taxon>Orectolobiformes</taxon>
        <taxon>Ginglymostomatidae</taxon>
        <taxon>Ginglymostoma</taxon>
    </lineage>
</organism>
<dbReference type="InterPro" id="IPR007110">
    <property type="entry name" value="Ig-like_dom"/>
</dbReference>
<keyword evidence="3" id="KW-1133">Transmembrane helix</keyword>
<dbReference type="PANTHER" id="PTHR11422">
    <property type="entry name" value="T-CELL SURFACE GLYCOPROTEIN CD4"/>
    <property type="match status" value="1"/>
</dbReference>